<evidence type="ECO:0000256" key="13">
    <source>
        <dbReference type="HAMAP-Rule" id="MF_00365"/>
    </source>
</evidence>
<keyword evidence="10 13" id="KW-0234">DNA repair</keyword>
<accession>S2W2S4</accession>
<evidence type="ECO:0000313" key="17">
    <source>
        <dbReference type="EMBL" id="EPD34083.1"/>
    </source>
</evidence>
<dbReference type="SUPFAM" id="SSF52540">
    <property type="entry name" value="P-loop containing nucleoside triphosphate hydrolases"/>
    <property type="match status" value="1"/>
</dbReference>
<dbReference type="OrthoDB" id="9803889at2"/>
<keyword evidence="9 13" id="KW-0238">DNA-binding</keyword>
<dbReference type="InterPro" id="IPR001238">
    <property type="entry name" value="DNA-binding_RecF"/>
</dbReference>
<feature type="domain" description="RecF/RecN/SMC N-terminal" evidence="16">
    <location>
        <begin position="2"/>
        <end position="352"/>
    </location>
</feature>
<proteinExistence type="inferred from homology"/>
<evidence type="ECO:0000256" key="4">
    <source>
        <dbReference type="ARBA" id="ARBA00022490"/>
    </source>
</evidence>
<evidence type="ECO:0000256" key="10">
    <source>
        <dbReference type="ARBA" id="ARBA00023204"/>
    </source>
</evidence>
<comment type="subcellular location">
    <subcellularLocation>
        <location evidence="1 13 14">Cytoplasm</location>
    </subcellularLocation>
</comment>
<dbReference type="InterPro" id="IPR018078">
    <property type="entry name" value="DNA-binding_RecF_CS"/>
</dbReference>
<dbReference type="PANTHER" id="PTHR32182:SF0">
    <property type="entry name" value="DNA REPLICATION AND REPAIR PROTEIN RECF"/>
    <property type="match status" value="1"/>
</dbReference>
<dbReference type="EMBL" id="AGZR01000001">
    <property type="protein sequence ID" value="EPD34083.1"/>
    <property type="molecule type" value="Genomic_DNA"/>
</dbReference>
<dbReference type="GO" id="GO:0000731">
    <property type="term" value="P:DNA synthesis involved in DNA repair"/>
    <property type="evidence" value="ECO:0007669"/>
    <property type="project" value="TreeGrafter"/>
</dbReference>
<dbReference type="PROSITE" id="PS00618">
    <property type="entry name" value="RECF_2"/>
    <property type="match status" value="1"/>
</dbReference>
<evidence type="ECO:0000256" key="15">
    <source>
        <dbReference type="SAM" id="MobiDB-lite"/>
    </source>
</evidence>
<organism evidence="17 18">
    <name type="scientific">Propionimicrobium lymphophilum ACS-093-V-SCH5</name>
    <dbReference type="NCBI Taxonomy" id="883161"/>
    <lineage>
        <taxon>Bacteria</taxon>
        <taxon>Bacillati</taxon>
        <taxon>Actinomycetota</taxon>
        <taxon>Actinomycetes</taxon>
        <taxon>Propionibacteriales</taxon>
        <taxon>Propionibacteriaceae</taxon>
        <taxon>Propionimicrobium</taxon>
    </lineage>
</organism>
<dbReference type="GO" id="GO:0005737">
    <property type="term" value="C:cytoplasm"/>
    <property type="evidence" value="ECO:0007669"/>
    <property type="project" value="UniProtKB-SubCell"/>
</dbReference>
<keyword evidence="4 13" id="KW-0963">Cytoplasm</keyword>
<dbReference type="NCBIfam" id="TIGR00611">
    <property type="entry name" value="recf"/>
    <property type="match status" value="1"/>
</dbReference>
<evidence type="ECO:0000256" key="8">
    <source>
        <dbReference type="ARBA" id="ARBA00022840"/>
    </source>
</evidence>
<dbReference type="Proteomes" id="UP000014417">
    <property type="component" value="Unassembled WGS sequence"/>
</dbReference>
<reference evidence="17 18" key="1">
    <citation type="submission" date="2013-04" db="EMBL/GenBank/DDBJ databases">
        <title>The Genome Sequence of Propionimicrobium lymphophilum ACS-093-V-SCH5.</title>
        <authorList>
            <consortium name="The Broad Institute Genomics Platform"/>
            <person name="Earl A."/>
            <person name="Ward D."/>
            <person name="Feldgarden M."/>
            <person name="Gevers D."/>
            <person name="Saerens B."/>
            <person name="Vaneechoutte M."/>
            <person name="Walker B."/>
            <person name="Young S."/>
            <person name="Zeng Q."/>
            <person name="Gargeya S."/>
            <person name="Fitzgerald M."/>
            <person name="Haas B."/>
            <person name="Abouelleil A."/>
            <person name="Allen A.W."/>
            <person name="Alvarado L."/>
            <person name="Arachchi H.M."/>
            <person name="Berlin A.M."/>
            <person name="Chapman S.B."/>
            <person name="Gainer-Dewar J."/>
            <person name="Goldberg J."/>
            <person name="Griggs A."/>
            <person name="Gujja S."/>
            <person name="Hansen M."/>
            <person name="Howarth C."/>
            <person name="Imamovic A."/>
            <person name="Ireland A."/>
            <person name="Larimer J."/>
            <person name="McCowan C."/>
            <person name="Murphy C."/>
            <person name="Pearson M."/>
            <person name="Poon T.W."/>
            <person name="Priest M."/>
            <person name="Roberts A."/>
            <person name="Saif S."/>
            <person name="Shea T."/>
            <person name="Sisk P."/>
            <person name="Sykes S."/>
            <person name="Wortman J."/>
            <person name="Nusbaum C."/>
            <person name="Birren B."/>
        </authorList>
    </citation>
    <scope>NUCLEOTIDE SEQUENCE [LARGE SCALE GENOMIC DNA]</scope>
    <source>
        <strain evidence="17 18">ACS-093-V-SCH5</strain>
    </source>
</reference>
<dbReference type="GO" id="GO:0003697">
    <property type="term" value="F:single-stranded DNA binding"/>
    <property type="evidence" value="ECO:0007669"/>
    <property type="project" value="UniProtKB-UniRule"/>
</dbReference>
<keyword evidence="11 13" id="KW-0742">SOS response</keyword>
<comment type="function">
    <text evidence="12 13 14">The RecF protein is involved in DNA metabolism; it is required for DNA replication and normal SOS inducibility. RecF binds preferentially to single-stranded, linear DNA. It also seems to bind ATP.</text>
</comment>
<dbReference type="Gene3D" id="1.20.1050.90">
    <property type="entry name" value="RecF/RecN/SMC, N-terminal domain"/>
    <property type="match status" value="1"/>
</dbReference>
<dbReference type="PANTHER" id="PTHR32182">
    <property type="entry name" value="DNA REPLICATION AND REPAIR PROTEIN RECF"/>
    <property type="match status" value="1"/>
</dbReference>
<name>S2W2S4_9ACTN</name>
<dbReference type="HOGENOM" id="CLU_040267_1_1_11"/>
<gene>
    <name evidence="13" type="primary">recF</name>
    <name evidence="17" type="ORF">HMPREF9306_00118</name>
</gene>
<evidence type="ECO:0000256" key="7">
    <source>
        <dbReference type="ARBA" id="ARBA00022763"/>
    </source>
</evidence>
<dbReference type="PROSITE" id="PS00617">
    <property type="entry name" value="RECF_1"/>
    <property type="match status" value="1"/>
</dbReference>
<feature type="region of interest" description="Disordered" evidence="15">
    <location>
        <begin position="369"/>
        <end position="415"/>
    </location>
</feature>
<keyword evidence="7 13" id="KW-0227">DNA damage</keyword>
<dbReference type="GO" id="GO:0006302">
    <property type="term" value="P:double-strand break repair"/>
    <property type="evidence" value="ECO:0007669"/>
    <property type="project" value="TreeGrafter"/>
</dbReference>
<protein>
    <recommendedName>
        <fullName evidence="3 13">DNA replication and repair protein RecF</fullName>
    </recommendedName>
</protein>
<evidence type="ECO:0000256" key="6">
    <source>
        <dbReference type="ARBA" id="ARBA00022741"/>
    </source>
</evidence>
<dbReference type="Pfam" id="PF02463">
    <property type="entry name" value="SMC_N"/>
    <property type="match status" value="1"/>
</dbReference>
<dbReference type="GO" id="GO:0005524">
    <property type="term" value="F:ATP binding"/>
    <property type="evidence" value="ECO:0007669"/>
    <property type="project" value="UniProtKB-UniRule"/>
</dbReference>
<dbReference type="Gene3D" id="3.40.50.300">
    <property type="entry name" value="P-loop containing nucleotide triphosphate hydrolases"/>
    <property type="match status" value="1"/>
</dbReference>
<keyword evidence="8 13" id="KW-0067">ATP-binding</keyword>
<feature type="compositionally biased region" description="Acidic residues" evidence="15">
    <location>
        <begin position="406"/>
        <end position="415"/>
    </location>
</feature>
<evidence type="ECO:0000259" key="16">
    <source>
        <dbReference type="Pfam" id="PF02463"/>
    </source>
</evidence>
<keyword evidence="18" id="KW-1185">Reference proteome</keyword>
<evidence type="ECO:0000313" key="18">
    <source>
        <dbReference type="Proteomes" id="UP000014417"/>
    </source>
</evidence>
<evidence type="ECO:0000256" key="12">
    <source>
        <dbReference type="ARBA" id="ARBA00025401"/>
    </source>
</evidence>
<evidence type="ECO:0000256" key="9">
    <source>
        <dbReference type="ARBA" id="ARBA00023125"/>
    </source>
</evidence>
<dbReference type="HAMAP" id="MF_00365">
    <property type="entry name" value="RecF"/>
    <property type="match status" value="1"/>
</dbReference>
<evidence type="ECO:0000256" key="14">
    <source>
        <dbReference type="RuleBase" id="RU000578"/>
    </source>
</evidence>
<evidence type="ECO:0000256" key="3">
    <source>
        <dbReference type="ARBA" id="ARBA00020170"/>
    </source>
</evidence>
<keyword evidence="5 13" id="KW-0235">DNA replication</keyword>
<comment type="similarity">
    <text evidence="2 13 14">Belongs to the RecF family.</text>
</comment>
<dbReference type="GO" id="GO:0006260">
    <property type="term" value="P:DNA replication"/>
    <property type="evidence" value="ECO:0007669"/>
    <property type="project" value="UniProtKB-UniRule"/>
</dbReference>
<keyword evidence="6 13" id="KW-0547">Nucleotide-binding</keyword>
<dbReference type="AlphaFoldDB" id="S2W2S4"/>
<dbReference type="InterPro" id="IPR003395">
    <property type="entry name" value="RecF/RecN/SMC_N"/>
</dbReference>
<feature type="binding site" evidence="13">
    <location>
        <begin position="30"/>
        <end position="37"/>
    </location>
    <ligand>
        <name>ATP</name>
        <dbReference type="ChEBI" id="CHEBI:30616"/>
    </ligand>
</feature>
<dbReference type="GO" id="GO:0009432">
    <property type="term" value="P:SOS response"/>
    <property type="evidence" value="ECO:0007669"/>
    <property type="project" value="UniProtKB-UniRule"/>
</dbReference>
<evidence type="ECO:0000256" key="5">
    <source>
        <dbReference type="ARBA" id="ARBA00022705"/>
    </source>
</evidence>
<dbReference type="STRING" id="883161.HMPREF9306_00118"/>
<feature type="compositionally biased region" description="Acidic residues" evidence="15">
    <location>
        <begin position="383"/>
        <end position="399"/>
    </location>
</feature>
<evidence type="ECO:0000256" key="1">
    <source>
        <dbReference type="ARBA" id="ARBA00004496"/>
    </source>
</evidence>
<evidence type="ECO:0000256" key="2">
    <source>
        <dbReference type="ARBA" id="ARBA00008016"/>
    </source>
</evidence>
<comment type="caution">
    <text evidence="17">The sequence shown here is derived from an EMBL/GenBank/DDBJ whole genome shotgun (WGS) entry which is preliminary data.</text>
</comment>
<dbReference type="InterPro" id="IPR027417">
    <property type="entry name" value="P-loop_NTPase"/>
</dbReference>
<dbReference type="InterPro" id="IPR042174">
    <property type="entry name" value="RecF_2"/>
</dbReference>
<sequence>MYVDRLELADFRSYESARLELEPGVTVFQGRNGQGKTNLVEAVEYISTLASHRVSQDLPLVRFGRQQAVIRAQVVAGLDDPRRILLELEINQGKANRAKLNRGQLTKASDMLGMLRVVLFSPDDLNFVKGDPSDRRRFLDEVVVSRWPRMAGVKSDYDRVLRQRNTLLKQIGARSGSPEGLDDEYTLAIWDEQLSEFGAELLAARLDSLTEMIPFASGAYEQIAPTNNSVNAQYKCSFELPEESTVASLRDAMRAQLTARRSEELARGITLLGPHRDDIALSIGPLPAKGYASHGEGWSLALSLRLATFQLLRGDGINPVLILDDVFAELDQVRRQRLAEAVLDAEQVLVTAAVGTDVPEKLNGKYFNVTTGHAEPADGPETVSEESFEETQSSPEDEMTSNFAEDVTDSDEASK</sequence>
<evidence type="ECO:0000256" key="11">
    <source>
        <dbReference type="ARBA" id="ARBA00023236"/>
    </source>
</evidence>
<dbReference type="PATRIC" id="fig|883161.3.peg.122"/>
<dbReference type="RefSeq" id="WP_016454979.1">
    <property type="nucleotide sequence ID" value="NZ_KE150269.1"/>
</dbReference>